<feature type="region of interest" description="Disordered" evidence="1">
    <location>
        <begin position="340"/>
        <end position="369"/>
    </location>
</feature>
<dbReference type="AlphaFoldDB" id="A0A5C3Q055"/>
<dbReference type="InterPro" id="IPR036627">
    <property type="entry name" value="CobW-likC_sf"/>
</dbReference>
<dbReference type="EMBL" id="ML178892">
    <property type="protein sequence ID" value="TFK95322.1"/>
    <property type="molecule type" value="Genomic_DNA"/>
</dbReference>
<dbReference type="GO" id="GO:0005737">
    <property type="term" value="C:cytoplasm"/>
    <property type="evidence" value="ECO:0007669"/>
    <property type="project" value="TreeGrafter"/>
</dbReference>
<evidence type="ECO:0000256" key="1">
    <source>
        <dbReference type="SAM" id="MobiDB-lite"/>
    </source>
</evidence>
<dbReference type="CDD" id="cd03112">
    <property type="entry name" value="CobW-like"/>
    <property type="match status" value="1"/>
</dbReference>
<dbReference type="OrthoDB" id="258627at2759"/>
<organism evidence="3 4">
    <name type="scientific">Pterulicium gracile</name>
    <dbReference type="NCBI Taxonomy" id="1884261"/>
    <lineage>
        <taxon>Eukaryota</taxon>
        <taxon>Fungi</taxon>
        <taxon>Dikarya</taxon>
        <taxon>Basidiomycota</taxon>
        <taxon>Agaricomycotina</taxon>
        <taxon>Agaricomycetes</taxon>
        <taxon>Agaricomycetidae</taxon>
        <taxon>Agaricales</taxon>
        <taxon>Pleurotineae</taxon>
        <taxon>Pterulaceae</taxon>
        <taxon>Pterulicium</taxon>
    </lineage>
</organism>
<name>A0A5C3Q055_9AGAR</name>
<keyword evidence="4" id="KW-1185">Reference proteome</keyword>
<evidence type="ECO:0000259" key="2">
    <source>
        <dbReference type="Pfam" id="PF02492"/>
    </source>
</evidence>
<dbReference type="InterPro" id="IPR027417">
    <property type="entry name" value="P-loop_NTPase"/>
</dbReference>
<dbReference type="Gene3D" id="3.30.1220.10">
    <property type="entry name" value="CobW-like, C-terminal domain"/>
    <property type="match status" value="1"/>
</dbReference>
<reference evidence="3 4" key="1">
    <citation type="journal article" date="2019" name="Nat. Ecol. Evol.">
        <title>Megaphylogeny resolves global patterns of mushroom evolution.</title>
        <authorList>
            <person name="Varga T."/>
            <person name="Krizsan K."/>
            <person name="Foldi C."/>
            <person name="Dima B."/>
            <person name="Sanchez-Garcia M."/>
            <person name="Sanchez-Ramirez S."/>
            <person name="Szollosi G.J."/>
            <person name="Szarkandi J.G."/>
            <person name="Papp V."/>
            <person name="Albert L."/>
            <person name="Andreopoulos W."/>
            <person name="Angelini C."/>
            <person name="Antonin V."/>
            <person name="Barry K.W."/>
            <person name="Bougher N.L."/>
            <person name="Buchanan P."/>
            <person name="Buyck B."/>
            <person name="Bense V."/>
            <person name="Catcheside P."/>
            <person name="Chovatia M."/>
            <person name="Cooper J."/>
            <person name="Damon W."/>
            <person name="Desjardin D."/>
            <person name="Finy P."/>
            <person name="Geml J."/>
            <person name="Haridas S."/>
            <person name="Hughes K."/>
            <person name="Justo A."/>
            <person name="Karasinski D."/>
            <person name="Kautmanova I."/>
            <person name="Kiss B."/>
            <person name="Kocsube S."/>
            <person name="Kotiranta H."/>
            <person name="LaButti K.M."/>
            <person name="Lechner B.E."/>
            <person name="Liimatainen K."/>
            <person name="Lipzen A."/>
            <person name="Lukacs Z."/>
            <person name="Mihaltcheva S."/>
            <person name="Morgado L.N."/>
            <person name="Niskanen T."/>
            <person name="Noordeloos M.E."/>
            <person name="Ohm R.A."/>
            <person name="Ortiz-Santana B."/>
            <person name="Ovrebo C."/>
            <person name="Racz N."/>
            <person name="Riley R."/>
            <person name="Savchenko A."/>
            <person name="Shiryaev A."/>
            <person name="Soop K."/>
            <person name="Spirin V."/>
            <person name="Szebenyi C."/>
            <person name="Tomsovsky M."/>
            <person name="Tulloss R.E."/>
            <person name="Uehling J."/>
            <person name="Grigoriev I.V."/>
            <person name="Vagvolgyi C."/>
            <person name="Papp T."/>
            <person name="Martin F.M."/>
            <person name="Miettinen O."/>
            <person name="Hibbett D.S."/>
            <person name="Nagy L.G."/>
        </authorList>
    </citation>
    <scope>NUCLEOTIDE SEQUENCE [LARGE SCALE GENOMIC DNA]</scope>
    <source>
        <strain evidence="3 4">CBS 309.79</strain>
    </source>
</reference>
<dbReference type="Proteomes" id="UP000305067">
    <property type="component" value="Unassembled WGS sequence"/>
</dbReference>
<dbReference type="InterPro" id="IPR003495">
    <property type="entry name" value="CobW/HypB/UreG_nucleotide-bd"/>
</dbReference>
<evidence type="ECO:0000313" key="4">
    <source>
        <dbReference type="Proteomes" id="UP000305067"/>
    </source>
</evidence>
<feature type="domain" description="CobW/HypB/UreG nucleotide-binding" evidence="2">
    <location>
        <begin position="2"/>
        <end position="175"/>
    </location>
</feature>
<sequence>MNEFGDTAVTKTINVPPTSNPEASSTLNPDLASADPSDFLELANGCLCCSIKDSGAAAIEKLMQRKGSFDHILLETTGLADPGPIAATFWQNEEYSSGLGKDIILDGVLCVVDAVFGKAQMEEDRKGEEGEEGESVKQIAQSDIILLNKSDLVTPSALLALEGTIRALNPTAPIHRTVRGDVDLGKIMGVGAFRGVGVSLRETGCGHGERYDHSHGLGHDHEHDGEDCCPPSESAPTHYELRGISSLKIDVPSLNTERLGKMDEWLRSVLWEGVVPGPGISSGSNSLATAPTSPSNSAGPNTDTALQSLRTKGLILTTSGARYLIQGVRSMYEMTEVASSGTSSSSLSTPDAPASSTSTPNGPASTTAEEVDGVEIGKLVLIGKGLGEDVRRSLRAVFQ</sequence>
<feature type="compositionally biased region" description="Polar residues" evidence="1">
    <location>
        <begin position="287"/>
        <end position="304"/>
    </location>
</feature>
<evidence type="ECO:0000313" key="3">
    <source>
        <dbReference type="EMBL" id="TFK95322.1"/>
    </source>
</evidence>
<feature type="compositionally biased region" description="Low complexity" evidence="1">
    <location>
        <begin position="340"/>
        <end position="360"/>
    </location>
</feature>
<gene>
    <name evidence="3" type="ORF">BDV98DRAFT_577932</name>
</gene>
<dbReference type="Gene3D" id="3.40.50.300">
    <property type="entry name" value="P-loop containing nucleotide triphosphate hydrolases"/>
    <property type="match status" value="1"/>
</dbReference>
<feature type="compositionally biased region" description="Polar residues" evidence="1">
    <location>
        <begin position="9"/>
        <end position="28"/>
    </location>
</feature>
<dbReference type="SUPFAM" id="SSF52540">
    <property type="entry name" value="P-loop containing nucleoside triphosphate hydrolases"/>
    <property type="match status" value="1"/>
</dbReference>
<dbReference type="Pfam" id="PF02492">
    <property type="entry name" value="cobW"/>
    <property type="match status" value="1"/>
</dbReference>
<protein>
    <submittedName>
        <fullName evidence="3">CobW/HypB/UreG, nucleotide-binding domain-containing protein</fullName>
    </submittedName>
</protein>
<accession>A0A5C3Q055</accession>
<feature type="region of interest" description="Disordered" evidence="1">
    <location>
        <begin position="282"/>
        <end position="304"/>
    </location>
</feature>
<feature type="region of interest" description="Disordered" evidence="1">
    <location>
        <begin position="1"/>
        <end position="28"/>
    </location>
</feature>
<dbReference type="PANTHER" id="PTHR13748">
    <property type="entry name" value="COBW-RELATED"/>
    <property type="match status" value="1"/>
</dbReference>
<dbReference type="InterPro" id="IPR051316">
    <property type="entry name" value="Zinc-reg_GTPase_activator"/>
</dbReference>
<dbReference type="STRING" id="1884261.A0A5C3Q055"/>
<dbReference type="PANTHER" id="PTHR13748:SF31">
    <property type="entry name" value="ZINC-REGULATED GTPASE METALLOPROTEIN ACTIVATOR 1A-RELATED"/>
    <property type="match status" value="1"/>
</dbReference>
<proteinExistence type="predicted"/>